<dbReference type="AlphaFoldDB" id="A0A2S2NND0"/>
<name>A0A2S2NND0_SCHGA</name>
<evidence type="ECO:0000313" key="1">
    <source>
        <dbReference type="EMBL" id="MBY18266.1"/>
    </source>
</evidence>
<protein>
    <submittedName>
        <fullName evidence="1">Uncharacterized protein</fullName>
    </submittedName>
</protein>
<proteinExistence type="predicted"/>
<accession>A0A2S2NND0</accession>
<gene>
    <name evidence="1" type="ORF">g.18227</name>
</gene>
<organism evidence="1">
    <name type="scientific">Schizaphis graminum</name>
    <name type="common">Green bug aphid</name>
    <dbReference type="NCBI Taxonomy" id="13262"/>
    <lineage>
        <taxon>Eukaryota</taxon>
        <taxon>Metazoa</taxon>
        <taxon>Ecdysozoa</taxon>
        <taxon>Arthropoda</taxon>
        <taxon>Hexapoda</taxon>
        <taxon>Insecta</taxon>
        <taxon>Pterygota</taxon>
        <taxon>Neoptera</taxon>
        <taxon>Paraneoptera</taxon>
        <taxon>Hemiptera</taxon>
        <taxon>Sternorrhyncha</taxon>
        <taxon>Aphidomorpha</taxon>
        <taxon>Aphidoidea</taxon>
        <taxon>Aphididae</taxon>
        <taxon>Aphidini</taxon>
        <taxon>Schizaphis</taxon>
    </lineage>
</organism>
<sequence>MDFDADDRAIALVIRTICARGRQWTRTTGQISVSKNPRRDCSHSIPKPSPTTQLFVFSPCPRRIKHSECTKTGPGGSDYRRHNVVIRGGGLTSYFSISPETPHRHKKNNCDWVTENQYNTEVRH</sequence>
<dbReference type="EMBL" id="GGMR01005647">
    <property type="protein sequence ID" value="MBY18266.1"/>
    <property type="molecule type" value="Transcribed_RNA"/>
</dbReference>
<reference evidence="1" key="1">
    <citation type="submission" date="2018-04" db="EMBL/GenBank/DDBJ databases">
        <title>Transcriptome of Schizaphis graminum biotype I.</title>
        <authorList>
            <person name="Scully E.D."/>
            <person name="Geib S.M."/>
            <person name="Palmer N.A."/>
            <person name="Koch K."/>
            <person name="Bradshaw J."/>
            <person name="Heng-Moss T."/>
            <person name="Sarath G."/>
        </authorList>
    </citation>
    <scope>NUCLEOTIDE SEQUENCE</scope>
</reference>